<keyword evidence="10 13" id="KW-0460">Magnesium</keyword>
<dbReference type="CDD" id="cd00887">
    <property type="entry name" value="MoeA"/>
    <property type="match status" value="1"/>
</dbReference>
<evidence type="ECO:0000256" key="3">
    <source>
        <dbReference type="ARBA" id="ARBA00005046"/>
    </source>
</evidence>
<evidence type="ECO:0000259" key="14">
    <source>
        <dbReference type="SMART" id="SM00852"/>
    </source>
</evidence>
<comment type="similarity">
    <text evidence="4 13">Belongs to the MoeA family.</text>
</comment>
<evidence type="ECO:0000256" key="11">
    <source>
        <dbReference type="ARBA" id="ARBA00023150"/>
    </source>
</evidence>
<dbReference type="InterPro" id="IPR005111">
    <property type="entry name" value="MoeA_C_domain_IV"/>
</dbReference>
<comment type="pathway">
    <text evidence="3 13">Cofactor biosynthesis; molybdopterin biosynthesis.</text>
</comment>
<evidence type="ECO:0000256" key="5">
    <source>
        <dbReference type="ARBA" id="ARBA00013269"/>
    </source>
</evidence>
<evidence type="ECO:0000256" key="7">
    <source>
        <dbReference type="ARBA" id="ARBA00022505"/>
    </source>
</evidence>
<gene>
    <name evidence="15" type="ORF">CUC15_15920</name>
</gene>
<comment type="catalytic activity">
    <reaction evidence="12">
        <text>adenylyl-molybdopterin + molybdate = Mo-molybdopterin + AMP + H(+)</text>
        <dbReference type="Rhea" id="RHEA:35047"/>
        <dbReference type="ChEBI" id="CHEBI:15378"/>
        <dbReference type="ChEBI" id="CHEBI:36264"/>
        <dbReference type="ChEBI" id="CHEBI:62727"/>
        <dbReference type="ChEBI" id="CHEBI:71302"/>
        <dbReference type="ChEBI" id="CHEBI:456215"/>
        <dbReference type="EC" id="2.10.1.1"/>
    </reaction>
</comment>
<dbReference type="PANTHER" id="PTHR10192">
    <property type="entry name" value="MOLYBDOPTERIN BIOSYNTHESIS PROTEIN"/>
    <property type="match status" value="1"/>
</dbReference>
<dbReference type="Gene3D" id="2.170.190.11">
    <property type="entry name" value="Molybdopterin biosynthesis moea protein, domain 3"/>
    <property type="match status" value="1"/>
</dbReference>
<dbReference type="InterPro" id="IPR001453">
    <property type="entry name" value="MoaB/Mog_dom"/>
</dbReference>
<dbReference type="InterPro" id="IPR038987">
    <property type="entry name" value="MoeA-like"/>
</dbReference>
<dbReference type="GO" id="GO:0005829">
    <property type="term" value="C:cytosol"/>
    <property type="evidence" value="ECO:0007669"/>
    <property type="project" value="TreeGrafter"/>
</dbReference>
<evidence type="ECO:0000256" key="8">
    <source>
        <dbReference type="ARBA" id="ARBA00022679"/>
    </source>
</evidence>
<dbReference type="NCBIfam" id="TIGR00177">
    <property type="entry name" value="molyb_syn"/>
    <property type="match status" value="1"/>
</dbReference>
<dbReference type="InterPro" id="IPR005110">
    <property type="entry name" value="MoeA_linker/N"/>
</dbReference>
<dbReference type="Gene3D" id="3.90.105.10">
    <property type="entry name" value="Molybdopterin biosynthesis moea protein, domain 2"/>
    <property type="match status" value="1"/>
</dbReference>
<reference evidence="16" key="1">
    <citation type="submission" date="2017-11" db="EMBL/GenBank/DDBJ databases">
        <authorList>
            <person name="Zhu W."/>
        </authorList>
    </citation>
    <scope>NUCLEOTIDE SEQUENCE [LARGE SCALE GENOMIC DNA]</scope>
    <source>
        <strain evidence="16">160</strain>
    </source>
</reference>
<evidence type="ECO:0000256" key="1">
    <source>
        <dbReference type="ARBA" id="ARBA00001946"/>
    </source>
</evidence>
<proteinExistence type="inferred from homology"/>
<dbReference type="SUPFAM" id="SSF53218">
    <property type="entry name" value="Molybdenum cofactor biosynthesis proteins"/>
    <property type="match status" value="1"/>
</dbReference>
<evidence type="ECO:0000256" key="9">
    <source>
        <dbReference type="ARBA" id="ARBA00022723"/>
    </source>
</evidence>
<name>A0A345PJZ8_9BACI</name>
<dbReference type="NCBIfam" id="NF045515">
    <property type="entry name" value="Glp_gephyrin"/>
    <property type="match status" value="1"/>
</dbReference>
<evidence type="ECO:0000256" key="13">
    <source>
        <dbReference type="RuleBase" id="RU365090"/>
    </source>
</evidence>
<dbReference type="Gene3D" id="3.40.980.10">
    <property type="entry name" value="MoaB/Mog-like domain"/>
    <property type="match status" value="1"/>
</dbReference>
<evidence type="ECO:0000256" key="6">
    <source>
        <dbReference type="ARBA" id="ARBA00021108"/>
    </source>
</evidence>
<dbReference type="AlphaFoldDB" id="A0A345PJZ8"/>
<evidence type="ECO:0000256" key="12">
    <source>
        <dbReference type="ARBA" id="ARBA00047317"/>
    </source>
</evidence>
<dbReference type="Proteomes" id="UP000253908">
    <property type="component" value="Chromosome"/>
</dbReference>
<dbReference type="PANTHER" id="PTHR10192:SF5">
    <property type="entry name" value="GEPHYRIN"/>
    <property type="match status" value="1"/>
</dbReference>
<dbReference type="Pfam" id="PF00994">
    <property type="entry name" value="MoCF_biosynth"/>
    <property type="match status" value="1"/>
</dbReference>
<dbReference type="GO" id="GO:0061599">
    <property type="term" value="F:molybdopterin molybdotransferase activity"/>
    <property type="evidence" value="ECO:0007669"/>
    <property type="project" value="UniProtKB-UniRule"/>
</dbReference>
<dbReference type="SUPFAM" id="SSF63882">
    <property type="entry name" value="MoeA N-terminal region -like"/>
    <property type="match status" value="1"/>
</dbReference>
<dbReference type="SUPFAM" id="SSF63867">
    <property type="entry name" value="MoeA C-terminal domain-like"/>
    <property type="match status" value="1"/>
</dbReference>
<dbReference type="InterPro" id="IPR036135">
    <property type="entry name" value="MoeA_linker/N_sf"/>
</dbReference>
<dbReference type="InterPro" id="IPR036688">
    <property type="entry name" value="MoeA_C_domain_IV_sf"/>
</dbReference>
<dbReference type="FunFam" id="3.40.980.10:FF:000004">
    <property type="entry name" value="Molybdopterin molybdenumtransferase"/>
    <property type="match status" value="1"/>
</dbReference>
<dbReference type="Gene3D" id="2.40.340.10">
    <property type="entry name" value="MoeA, C-terminal, domain IV"/>
    <property type="match status" value="1"/>
</dbReference>
<dbReference type="Pfam" id="PF03453">
    <property type="entry name" value="MoeA_N"/>
    <property type="match status" value="1"/>
</dbReference>
<evidence type="ECO:0000313" key="15">
    <source>
        <dbReference type="EMBL" id="AXI10328.1"/>
    </source>
</evidence>
<keyword evidence="16" id="KW-1185">Reference proteome</keyword>
<keyword evidence="9 13" id="KW-0479">Metal-binding</keyword>
<dbReference type="GO" id="GO:0006777">
    <property type="term" value="P:Mo-molybdopterin cofactor biosynthetic process"/>
    <property type="evidence" value="ECO:0007669"/>
    <property type="project" value="UniProtKB-UniRule"/>
</dbReference>
<evidence type="ECO:0000256" key="10">
    <source>
        <dbReference type="ARBA" id="ARBA00022842"/>
    </source>
</evidence>
<comment type="function">
    <text evidence="2 13">Catalyzes the insertion of molybdate into adenylated molybdopterin with the concomitant release of AMP.</text>
</comment>
<evidence type="ECO:0000313" key="16">
    <source>
        <dbReference type="Proteomes" id="UP000253908"/>
    </source>
</evidence>
<sequence length="431" mass="47316">MLMVEIRKAIHVNEAICRVMSSAITGPKTYVAIEDSLSYYLGEDLLADHDVPAFDRSPYDGFAIRAEDTLDAGKGYPIRLEVIGEIGAGSVHEGEVQANQAVRIMTGAQIPNGCNAVIMLEHVEMLEHDWKTFIQIDRRLTTGENITRTGEDTRQGETLVKKGTYINPGVMALLATCGYKQVPVIQKPKVGIISTGSELLAVDAALEPGKIRDSNSYMLLGQIERAGGIPLLLGQFKDDFTLCYNQVVDALDKVDILLTTGGVSVGDYDYIPAILDKLKARVLFNKVRMRPGSVTTVAEIKGKLLFGLSGNPSSCYVGFELFTRPVIRTYLQSNYPFMRRVVVQLGAAFTRPNPFDRFVRGKLQYENGQTIAMPVGLDKPNIVTSLAEADILIMLPGGAEVYEKEMEVTAILLEDQTGTTMDSFISKQVIH</sequence>
<protein>
    <recommendedName>
        <fullName evidence="6 13">Molybdopterin molybdenumtransferase</fullName>
        <ecNumber evidence="5 13">2.10.1.1</ecNumber>
    </recommendedName>
</protein>
<comment type="cofactor">
    <cofactor evidence="1 13">
        <name>Mg(2+)</name>
        <dbReference type="ChEBI" id="CHEBI:18420"/>
    </cofactor>
</comment>
<dbReference type="KEGG" id="ocn:CUC15_15920"/>
<keyword evidence="11 13" id="KW-0501">Molybdenum cofactor biosynthesis</keyword>
<dbReference type="SMART" id="SM00852">
    <property type="entry name" value="MoCF_biosynth"/>
    <property type="match status" value="1"/>
</dbReference>
<evidence type="ECO:0000256" key="2">
    <source>
        <dbReference type="ARBA" id="ARBA00002901"/>
    </source>
</evidence>
<dbReference type="GO" id="GO:0046872">
    <property type="term" value="F:metal ion binding"/>
    <property type="evidence" value="ECO:0007669"/>
    <property type="project" value="UniProtKB-UniRule"/>
</dbReference>
<keyword evidence="7 13" id="KW-0500">Molybdenum</keyword>
<dbReference type="Pfam" id="PF03454">
    <property type="entry name" value="MoeA_C"/>
    <property type="match status" value="1"/>
</dbReference>
<dbReference type="FunFam" id="2.170.190.11:FF:000001">
    <property type="entry name" value="Molybdopterin molybdenumtransferase"/>
    <property type="match status" value="1"/>
</dbReference>
<evidence type="ECO:0000256" key="4">
    <source>
        <dbReference type="ARBA" id="ARBA00010763"/>
    </source>
</evidence>
<organism evidence="15 16">
    <name type="scientific">Oceanobacillus zhaokaii</name>
    <dbReference type="NCBI Taxonomy" id="2052660"/>
    <lineage>
        <taxon>Bacteria</taxon>
        <taxon>Bacillati</taxon>
        <taxon>Bacillota</taxon>
        <taxon>Bacilli</taxon>
        <taxon>Bacillales</taxon>
        <taxon>Bacillaceae</taxon>
        <taxon>Oceanobacillus</taxon>
    </lineage>
</organism>
<feature type="domain" description="MoaB/Mog" evidence="14">
    <location>
        <begin position="191"/>
        <end position="329"/>
    </location>
</feature>
<keyword evidence="8 13" id="KW-0808">Transferase</keyword>
<accession>A0A345PJZ8</accession>
<dbReference type="EMBL" id="CP024848">
    <property type="protein sequence ID" value="AXI10328.1"/>
    <property type="molecule type" value="Genomic_DNA"/>
</dbReference>
<dbReference type="InterPro" id="IPR036425">
    <property type="entry name" value="MoaB/Mog-like_dom_sf"/>
</dbReference>
<dbReference type="EC" id="2.10.1.1" evidence="5 13"/>
<dbReference type="UniPathway" id="UPA00344"/>